<comment type="caution">
    <text evidence="6">The sequence shown here is derived from an EMBL/GenBank/DDBJ whole genome shotgun (WGS) entry which is preliminary data.</text>
</comment>
<evidence type="ECO:0000256" key="4">
    <source>
        <dbReference type="ARBA" id="ARBA00023163"/>
    </source>
</evidence>
<evidence type="ECO:0000256" key="3">
    <source>
        <dbReference type="ARBA" id="ARBA00023125"/>
    </source>
</evidence>
<name>A0A1E8FHP5_9ALTE</name>
<keyword evidence="4" id="KW-0804">Transcription</keyword>
<dbReference type="InterPro" id="IPR005119">
    <property type="entry name" value="LysR_subst-bd"/>
</dbReference>
<dbReference type="InterPro" id="IPR036390">
    <property type="entry name" value="WH_DNA-bd_sf"/>
</dbReference>
<dbReference type="SUPFAM" id="SSF46785">
    <property type="entry name" value="Winged helix' DNA-binding domain"/>
    <property type="match status" value="2"/>
</dbReference>
<dbReference type="PROSITE" id="PS50931">
    <property type="entry name" value="HTH_LYSR"/>
    <property type="match status" value="2"/>
</dbReference>
<dbReference type="InterPro" id="IPR036388">
    <property type="entry name" value="WH-like_DNA-bd_sf"/>
</dbReference>
<reference evidence="6 7" key="1">
    <citation type="submission" date="2016-09" db="EMBL/GenBank/DDBJ databases">
        <title>Alteromonas lipolytica, a new species isolated from sea water.</title>
        <authorList>
            <person name="Wu Y.-H."/>
            <person name="Cheng H."/>
            <person name="Xu X.-W."/>
        </authorList>
    </citation>
    <scope>NUCLEOTIDE SEQUENCE [LARGE SCALE GENOMIC DNA]</scope>
    <source>
        <strain evidence="6 7">JW12</strain>
    </source>
</reference>
<evidence type="ECO:0000256" key="2">
    <source>
        <dbReference type="ARBA" id="ARBA00023015"/>
    </source>
</evidence>
<feature type="domain" description="HTH lysR-type" evidence="5">
    <location>
        <begin position="99"/>
        <end position="156"/>
    </location>
</feature>
<dbReference type="Proteomes" id="UP000176037">
    <property type="component" value="Unassembled WGS sequence"/>
</dbReference>
<dbReference type="OrthoDB" id="9814165at2"/>
<keyword evidence="3" id="KW-0238">DNA-binding</keyword>
<protein>
    <submittedName>
        <fullName evidence="6">LysR family transcriptional regulator</fullName>
    </submittedName>
</protein>
<evidence type="ECO:0000313" key="7">
    <source>
        <dbReference type="Proteomes" id="UP000176037"/>
    </source>
</evidence>
<dbReference type="GO" id="GO:0003700">
    <property type="term" value="F:DNA-binding transcription factor activity"/>
    <property type="evidence" value="ECO:0007669"/>
    <property type="project" value="InterPro"/>
</dbReference>
<keyword evidence="7" id="KW-1185">Reference proteome</keyword>
<dbReference type="InterPro" id="IPR000847">
    <property type="entry name" value="LysR_HTH_N"/>
</dbReference>
<dbReference type="STRING" id="1856405.BFC17_11835"/>
<dbReference type="PANTHER" id="PTHR30126:SF98">
    <property type="entry name" value="HTH-TYPE TRANSCRIPTIONAL ACTIVATOR BAUR"/>
    <property type="match status" value="1"/>
</dbReference>
<dbReference type="EMBL" id="MJIC01000009">
    <property type="protein sequence ID" value="OFI35451.1"/>
    <property type="molecule type" value="Genomic_DNA"/>
</dbReference>
<evidence type="ECO:0000313" key="6">
    <source>
        <dbReference type="EMBL" id="OFI35451.1"/>
    </source>
</evidence>
<evidence type="ECO:0000256" key="1">
    <source>
        <dbReference type="ARBA" id="ARBA00009437"/>
    </source>
</evidence>
<comment type="similarity">
    <text evidence="1">Belongs to the LysR transcriptional regulatory family.</text>
</comment>
<dbReference type="GO" id="GO:0000976">
    <property type="term" value="F:transcription cis-regulatory region binding"/>
    <property type="evidence" value="ECO:0007669"/>
    <property type="project" value="TreeGrafter"/>
</dbReference>
<keyword evidence="2" id="KW-0805">Transcription regulation</keyword>
<dbReference type="PRINTS" id="PR00039">
    <property type="entry name" value="HTHLYSR"/>
</dbReference>
<proteinExistence type="inferred from homology"/>
<organism evidence="6 7">
    <name type="scientific">Alteromonas lipolytica</name>
    <dbReference type="NCBI Taxonomy" id="1856405"/>
    <lineage>
        <taxon>Bacteria</taxon>
        <taxon>Pseudomonadati</taxon>
        <taxon>Pseudomonadota</taxon>
        <taxon>Gammaproteobacteria</taxon>
        <taxon>Alteromonadales</taxon>
        <taxon>Alteromonadaceae</taxon>
        <taxon>Alteromonas/Salinimonas group</taxon>
        <taxon>Alteromonas</taxon>
    </lineage>
</organism>
<evidence type="ECO:0000259" key="5">
    <source>
        <dbReference type="PROSITE" id="PS50931"/>
    </source>
</evidence>
<dbReference type="PANTHER" id="PTHR30126">
    <property type="entry name" value="HTH-TYPE TRANSCRIPTIONAL REGULATOR"/>
    <property type="match status" value="1"/>
</dbReference>
<dbReference type="Pfam" id="PF03466">
    <property type="entry name" value="LysR_substrate"/>
    <property type="match status" value="1"/>
</dbReference>
<dbReference type="Pfam" id="PF00126">
    <property type="entry name" value="HTH_1"/>
    <property type="match status" value="2"/>
</dbReference>
<dbReference type="RefSeq" id="WP_070175195.1">
    <property type="nucleotide sequence ID" value="NZ_BMJR01000006.1"/>
</dbReference>
<dbReference type="Gene3D" id="3.40.190.10">
    <property type="entry name" value="Periplasmic binding protein-like II"/>
    <property type="match status" value="2"/>
</dbReference>
<dbReference type="AlphaFoldDB" id="A0A1E8FHP5"/>
<gene>
    <name evidence="6" type="ORF">BFC17_11835</name>
</gene>
<dbReference type="SUPFAM" id="SSF53850">
    <property type="entry name" value="Periplasmic binding protein-like II"/>
    <property type="match status" value="1"/>
</dbReference>
<dbReference type="Gene3D" id="1.10.10.10">
    <property type="entry name" value="Winged helix-like DNA-binding domain superfamily/Winged helix DNA-binding domain"/>
    <property type="match status" value="2"/>
</dbReference>
<feature type="domain" description="HTH lysR-type" evidence="5">
    <location>
        <begin position="1"/>
        <end position="60"/>
    </location>
</feature>
<sequence>MQFNIRHLFCALEIRKHANLSEAARHVHLTQSALTQSIRKLEKSIGVALFTRATTGMFVTPEGEIFLNRFERGFAYIENFANTLFNADRSARLMFLRGISARQLAALIQVVEHQSYTAASRVMGLTQPTLHRTIKELETLCCQNLFTRSPTGVEGTWRARQLSRHAGLYFAELQQGLDELQELAGSGHGSLRIGSLPLTRTRIIPNAVLKLTELAPQAYISIVDGPYEEQLHALLHGQIDILVGALRFPPLSDEITQHHLFNDNLSLVFRHGHPMATQSSLSEADWSSLQWIVPKTGTPARAIFGELFSNMQLPAPTDIIECSSLVATRALLINSDRAALLPARQVEVDVQAGLLAVSPLDLGDPVRKIGYTLRKGWTPTRLQASFLTILEQSTR</sequence>
<accession>A0A1E8FHP5</accession>